<name>A0A5R9FJU1_9ACTN</name>
<accession>A0A5R9FJU1</accession>
<proteinExistence type="predicted"/>
<feature type="compositionally biased region" description="Low complexity" evidence="1">
    <location>
        <begin position="366"/>
        <end position="385"/>
    </location>
</feature>
<dbReference type="InterPro" id="IPR027417">
    <property type="entry name" value="P-loop_NTPase"/>
</dbReference>
<keyword evidence="3" id="KW-1185">Reference proteome</keyword>
<feature type="compositionally biased region" description="Pro residues" evidence="1">
    <location>
        <begin position="295"/>
        <end position="307"/>
    </location>
</feature>
<comment type="caution">
    <text evidence="2">The sequence shown here is derived from an EMBL/GenBank/DDBJ whole genome shotgun (WGS) entry which is preliminary data.</text>
</comment>
<feature type="region of interest" description="Disordered" evidence="1">
    <location>
        <begin position="1"/>
        <end position="23"/>
    </location>
</feature>
<feature type="region of interest" description="Disordered" evidence="1">
    <location>
        <begin position="354"/>
        <end position="385"/>
    </location>
</feature>
<evidence type="ECO:0000313" key="2">
    <source>
        <dbReference type="EMBL" id="TLS44127.1"/>
    </source>
</evidence>
<reference evidence="2 3" key="1">
    <citation type="submission" date="2019-05" db="EMBL/GenBank/DDBJ databases">
        <title>Streptomyces sp. NEAU-C151, a novel actinomycete isolated from soil.</title>
        <authorList>
            <person name="Han L."/>
            <person name="Jiang H."/>
        </authorList>
    </citation>
    <scope>NUCLEOTIDE SEQUENCE [LARGE SCALE GENOMIC DNA]</scope>
    <source>
        <strain evidence="2 3">NEAU-C151</strain>
    </source>
</reference>
<evidence type="ECO:0000313" key="3">
    <source>
        <dbReference type="Proteomes" id="UP000305906"/>
    </source>
</evidence>
<dbReference type="AlphaFoldDB" id="A0A5R9FJU1"/>
<evidence type="ECO:0000256" key="1">
    <source>
        <dbReference type="SAM" id="MobiDB-lite"/>
    </source>
</evidence>
<feature type="region of interest" description="Disordered" evidence="1">
    <location>
        <begin position="287"/>
        <end position="325"/>
    </location>
</feature>
<gene>
    <name evidence="2" type="ORF">FE633_21505</name>
</gene>
<dbReference type="Proteomes" id="UP000305906">
    <property type="component" value="Unassembled WGS sequence"/>
</dbReference>
<protein>
    <submittedName>
        <fullName evidence="2">Uncharacterized protein</fullName>
    </submittedName>
</protein>
<dbReference type="RefSeq" id="WP_138046787.1">
    <property type="nucleotide sequence ID" value="NZ_VBZC01000023.1"/>
</dbReference>
<feature type="compositionally biased region" description="Basic and acidic residues" evidence="1">
    <location>
        <begin position="311"/>
        <end position="325"/>
    </location>
</feature>
<dbReference type="SUPFAM" id="SSF52540">
    <property type="entry name" value="P-loop containing nucleoside triphosphate hydrolases"/>
    <property type="match status" value="1"/>
</dbReference>
<sequence length="385" mass="42590">MIEPTGDNPPEDDPPEDNPYGVYVPGSKDHIQWMPVTPKDDHPLVPWAEESHAHQWVDVDHTWDQLTEFERCLTQLPELILPDVDRGHLVVVTGPVGMGKTTLIHRCIHRAHEYLEALARHSAQQRSPRRPPRPIVAMTGGYVNHGGEVSWDDEGDFAETPGINAAIRDKIVDTLRRQFPQVPLDPDLTGDNIPRAFNGISTLLKEQNSLLFVIVPHIDWRNPGGDVRSKFLKTCLKHAQSRIVLFVEISHQNPRTAGEVVKDLLPHPAVTHLTLSPLALEDTVKFTDAAHPGSPGGPGPAAPPPAPLRQVPRDPGQDQDPWSRFDVRQLRKECFAIAERQRRAGRPVRVTAAELVAPTLNPANLGRTTSTSGRPRRGSSPPQGS</sequence>
<organism evidence="2 3">
    <name type="scientific">Streptomyces montanus</name>
    <dbReference type="NCBI Taxonomy" id="2580423"/>
    <lineage>
        <taxon>Bacteria</taxon>
        <taxon>Bacillati</taxon>
        <taxon>Actinomycetota</taxon>
        <taxon>Actinomycetes</taxon>
        <taxon>Kitasatosporales</taxon>
        <taxon>Streptomycetaceae</taxon>
        <taxon>Streptomyces</taxon>
    </lineage>
</organism>
<dbReference type="EMBL" id="VBZC01000023">
    <property type="protein sequence ID" value="TLS44127.1"/>
    <property type="molecule type" value="Genomic_DNA"/>
</dbReference>